<dbReference type="WBParaSite" id="Hba_15671">
    <property type="protein sequence ID" value="Hba_15671"/>
    <property type="gene ID" value="Hba_15671"/>
</dbReference>
<keyword evidence="2" id="KW-1185">Reference proteome</keyword>
<reference evidence="3" key="1">
    <citation type="submission" date="2016-11" db="UniProtKB">
        <authorList>
            <consortium name="WormBaseParasite"/>
        </authorList>
    </citation>
    <scope>IDENTIFICATION</scope>
</reference>
<name>A0A1I7XDR0_HETBA</name>
<sequence>MNLTHENYPKILHRIQVRSVHVIVFSILVLPLVWMMSTSLLNASPTVKLPPPTFRVEKCRRFMYKSLLNEVFRPCALVLVMDTSSSMVEPYSDTCPAFSTPQIPKHQCHNS</sequence>
<dbReference type="AlphaFoldDB" id="A0A1I7XDR0"/>
<keyword evidence="1" id="KW-0472">Membrane</keyword>
<dbReference type="Proteomes" id="UP000095283">
    <property type="component" value="Unplaced"/>
</dbReference>
<keyword evidence="1" id="KW-1133">Transmembrane helix</keyword>
<keyword evidence="1" id="KW-0812">Transmembrane</keyword>
<accession>A0A1I7XDR0</accession>
<proteinExistence type="predicted"/>
<evidence type="ECO:0000256" key="1">
    <source>
        <dbReference type="SAM" id="Phobius"/>
    </source>
</evidence>
<evidence type="ECO:0000313" key="3">
    <source>
        <dbReference type="WBParaSite" id="Hba_15671"/>
    </source>
</evidence>
<evidence type="ECO:0000313" key="2">
    <source>
        <dbReference type="Proteomes" id="UP000095283"/>
    </source>
</evidence>
<feature type="transmembrane region" description="Helical" evidence="1">
    <location>
        <begin position="20"/>
        <end position="41"/>
    </location>
</feature>
<protein>
    <submittedName>
        <fullName evidence="3">VWFA domain-containing protein</fullName>
    </submittedName>
</protein>
<organism evidence="2 3">
    <name type="scientific">Heterorhabditis bacteriophora</name>
    <name type="common">Entomopathogenic nematode worm</name>
    <dbReference type="NCBI Taxonomy" id="37862"/>
    <lineage>
        <taxon>Eukaryota</taxon>
        <taxon>Metazoa</taxon>
        <taxon>Ecdysozoa</taxon>
        <taxon>Nematoda</taxon>
        <taxon>Chromadorea</taxon>
        <taxon>Rhabditida</taxon>
        <taxon>Rhabditina</taxon>
        <taxon>Rhabditomorpha</taxon>
        <taxon>Strongyloidea</taxon>
        <taxon>Heterorhabditidae</taxon>
        <taxon>Heterorhabditis</taxon>
    </lineage>
</organism>